<dbReference type="InterPro" id="IPR002293">
    <property type="entry name" value="AA/rel_permease1"/>
</dbReference>
<name>Q0RLG2_FRAAA</name>
<dbReference type="GO" id="GO:0016020">
    <property type="term" value="C:membrane"/>
    <property type="evidence" value="ECO:0007669"/>
    <property type="project" value="UniProtKB-SubCell"/>
</dbReference>
<evidence type="ECO:0000256" key="3">
    <source>
        <dbReference type="ARBA" id="ARBA00022989"/>
    </source>
</evidence>
<feature type="transmembrane region" description="Helical" evidence="6">
    <location>
        <begin position="71"/>
        <end position="94"/>
    </location>
</feature>
<feature type="transmembrane region" description="Helical" evidence="6">
    <location>
        <begin position="260"/>
        <end position="281"/>
    </location>
</feature>
<evidence type="ECO:0000256" key="1">
    <source>
        <dbReference type="ARBA" id="ARBA00004141"/>
    </source>
</evidence>
<feature type="transmembrane region" description="Helical" evidence="6">
    <location>
        <begin position="389"/>
        <end position="414"/>
    </location>
</feature>
<dbReference type="PANTHER" id="PTHR47547:SF1">
    <property type="entry name" value="ASPARTATE-PROTON SYMPORTER"/>
    <property type="match status" value="1"/>
</dbReference>
<keyword evidence="8" id="KW-1185">Reference proteome</keyword>
<dbReference type="AlphaFoldDB" id="Q0RLG2"/>
<dbReference type="OrthoDB" id="3170677at2"/>
<keyword evidence="4 6" id="KW-0472">Membrane</keyword>
<proteinExistence type="predicted"/>
<feature type="transmembrane region" description="Helical" evidence="6">
    <location>
        <begin position="106"/>
        <end position="130"/>
    </location>
</feature>
<dbReference type="GO" id="GO:0022857">
    <property type="term" value="F:transmembrane transporter activity"/>
    <property type="evidence" value="ECO:0007669"/>
    <property type="project" value="InterPro"/>
</dbReference>
<feature type="transmembrane region" description="Helical" evidence="6">
    <location>
        <begin position="426"/>
        <end position="446"/>
    </location>
</feature>
<dbReference type="KEGG" id="fal:FRAAL2998"/>
<feature type="transmembrane region" description="Helical" evidence="6">
    <location>
        <begin position="364"/>
        <end position="383"/>
    </location>
</feature>
<accession>Q0RLG2</accession>
<feature type="transmembrane region" description="Helical" evidence="6">
    <location>
        <begin position="220"/>
        <end position="240"/>
    </location>
</feature>
<dbReference type="EMBL" id="CT573213">
    <property type="protein sequence ID" value="CAJ61642.1"/>
    <property type="molecule type" value="Genomic_DNA"/>
</dbReference>
<dbReference type="Proteomes" id="UP000000657">
    <property type="component" value="Chromosome"/>
</dbReference>
<dbReference type="HOGENOM" id="CLU_007946_16_0_11"/>
<dbReference type="Gene3D" id="1.20.1740.10">
    <property type="entry name" value="Amino acid/polyamine transporter I"/>
    <property type="match status" value="1"/>
</dbReference>
<dbReference type="RefSeq" id="WP_011604144.1">
    <property type="nucleotide sequence ID" value="NC_008278.1"/>
</dbReference>
<keyword evidence="2 6" id="KW-0812">Transmembrane</keyword>
<keyword evidence="3 6" id="KW-1133">Transmembrane helix</keyword>
<evidence type="ECO:0000256" key="5">
    <source>
        <dbReference type="SAM" id="MobiDB-lite"/>
    </source>
</evidence>
<dbReference type="eggNOG" id="COG1113">
    <property type="taxonomic scope" value="Bacteria"/>
</dbReference>
<feature type="transmembrane region" description="Helical" evidence="6">
    <location>
        <begin position="481"/>
        <end position="500"/>
    </location>
</feature>
<evidence type="ECO:0000256" key="2">
    <source>
        <dbReference type="ARBA" id="ARBA00022692"/>
    </source>
</evidence>
<evidence type="ECO:0000256" key="4">
    <source>
        <dbReference type="ARBA" id="ARBA00023136"/>
    </source>
</evidence>
<dbReference type="Pfam" id="PF13520">
    <property type="entry name" value="AA_permease_2"/>
    <property type="match status" value="1"/>
</dbReference>
<feature type="transmembrane region" description="Helical" evidence="6">
    <location>
        <begin position="187"/>
        <end position="208"/>
    </location>
</feature>
<comment type="subcellular location">
    <subcellularLocation>
        <location evidence="1">Membrane</location>
        <topology evidence="1">Multi-pass membrane protein</topology>
    </subcellularLocation>
</comment>
<organism evidence="7 8">
    <name type="scientific">Frankia alni (strain DSM 45986 / CECT 9034 / ACN14a)</name>
    <dbReference type="NCBI Taxonomy" id="326424"/>
    <lineage>
        <taxon>Bacteria</taxon>
        <taxon>Bacillati</taxon>
        <taxon>Actinomycetota</taxon>
        <taxon>Actinomycetes</taxon>
        <taxon>Frankiales</taxon>
        <taxon>Frankiaceae</taxon>
        <taxon>Frankia</taxon>
    </lineage>
</organism>
<feature type="transmembrane region" description="Helical" evidence="6">
    <location>
        <begin position="452"/>
        <end position="469"/>
    </location>
</feature>
<feature type="transmembrane region" description="Helical" evidence="6">
    <location>
        <begin position="512"/>
        <end position="534"/>
    </location>
</feature>
<feature type="transmembrane region" description="Helical" evidence="6">
    <location>
        <begin position="156"/>
        <end position="175"/>
    </location>
</feature>
<evidence type="ECO:0000256" key="6">
    <source>
        <dbReference type="SAM" id="Phobius"/>
    </source>
</evidence>
<evidence type="ECO:0000313" key="8">
    <source>
        <dbReference type="Proteomes" id="UP000000657"/>
    </source>
</evidence>
<gene>
    <name evidence="7" type="ordered locus">FRAAL2998</name>
</gene>
<dbReference type="PANTHER" id="PTHR47547">
    <property type="match status" value="1"/>
</dbReference>
<feature type="region of interest" description="Disordered" evidence="5">
    <location>
        <begin position="1"/>
        <end position="29"/>
    </location>
</feature>
<feature type="transmembrane region" description="Helical" evidence="6">
    <location>
        <begin position="36"/>
        <end position="59"/>
    </location>
</feature>
<sequence>MRRQTVRGQAVRGQAVRGETVRGQADGGGAGLHRQLGLTGLTFISLGSVIGSGWLLGALTAAEAAGPASVVSWAIAGALATLLALVYAELGAAYPVAGGTARYPRLVLGPLGGFVAGWVAWIPAVALAPLEITAALSYLDHVSAGLVDDDGTLTRAGLALAAAALLVFTVVNLLGVRWLARTTTVTVGWKVLVPVVTVVALTATAFHPANFQAGGGFAPFGARGVFAALPAGVVFSLQGFEQAVQMGAEAKRPHRDLPRAIIVATLAGTALYFLLQVAFLGTVDPGRLAAGWSRPLGAGDYGPFATLATSLGLGWLAILLYIDAVVSPGGTALIYLGTSARLSYSLARTQGLPAALARLDRRGVPIVSVLLAAALGMVVLLPFPSWQKLVRLISSATFVMYGFAPVCLAVLRRADPERPRPYRLPAARILAPLGFAAANLVIYWAGWRTNRALFAAIAVGLAVFGGYRVTRPAGRRADLEWRAAWWIGPWLGGLAVLSWLGQFSGRGVLPFWVDLALVASFSLAVFATAVRAAASTGVGRRQVEIARIQAPDAAGGATAGATITAALGDRPPGR</sequence>
<dbReference type="STRING" id="326424.FRAAL2998"/>
<protein>
    <submittedName>
        <fullName evidence="7">Amino acid/polyamine transporter</fullName>
    </submittedName>
</protein>
<evidence type="ECO:0000313" key="7">
    <source>
        <dbReference type="EMBL" id="CAJ61642.1"/>
    </source>
</evidence>
<reference evidence="7 8" key="1">
    <citation type="journal article" date="2007" name="Genome Res.">
        <title>Genome characteristics of facultatively symbiotic Frankia sp. strains reflect host range and host plant biogeography.</title>
        <authorList>
            <person name="Normand P."/>
            <person name="Lapierre P."/>
            <person name="Tisa L.S."/>
            <person name="Gogarten J.P."/>
            <person name="Alloisio N."/>
            <person name="Bagnarol E."/>
            <person name="Bassi C.A."/>
            <person name="Berry A.M."/>
            <person name="Bickhart D.M."/>
            <person name="Choisne N."/>
            <person name="Couloux A."/>
            <person name="Cournoyer B."/>
            <person name="Cruveiller S."/>
            <person name="Daubin V."/>
            <person name="Demange N."/>
            <person name="Francino M.P."/>
            <person name="Goltsman E."/>
            <person name="Huang Y."/>
            <person name="Kopp O.R."/>
            <person name="Labarre L."/>
            <person name="Lapidus A."/>
            <person name="Lavire C."/>
            <person name="Marechal J."/>
            <person name="Martinez M."/>
            <person name="Mastronunzio J.E."/>
            <person name="Mullin B.C."/>
            <person name="Niemann J."/>
            <person name="Pujic P."/>
            <person name="Rawnsley T."/>
            <person name="Rouy Z."/>
            <person name="Schenowitz C."/>
            <person name="Sellstedt A."/>
            <person name="Tavares F."/>
            <person name="Tomkins J.P."/>
            <person name="Vallenet D."/>
            <person name="Valverde C."/>
            <person name="Wall L.G."/>
            <person name="Wang Y."/>
            <person name="Medigue C."/>
            <person name="Benson D.R."/>
        </authorList>
    </citation>
    <scope>NUCLEOTIDE SEQUENCE [LARGE SCALE GENOMIC DNA]</scope>
    <source>
        <strain evidence="8">DSM 45986 / CECT 9034 / ACN14a</strain>
    </source>
</reference>
<dbReference type="InterPro" id="IPR052962">
    <property type="entry name" value="AA_Transporter_AGT"/>
</dbReference>